<keyword evidence="3" id="KW-0998">Cell outer membrane</keyword>
<dbReference type="PANTHER" id="PTHR40980">
    <property type="entry name" value="PLUG DOMAIN-CONTAINING PROTEIN"/>
    <property type="match status" value="1"/>
</dbReference>
<dbReference type="Gene3D" id="2.170.130.10">
    <property type="entry name" value="TonB-dependent receptor, plug domain"/>
    <property type="match status" value="1"/>
</dbReference>
<evidence type="ECO:0000256" key="4">
    <source>
        <dbReference type="SAM" id="SignalP"/>
    </source>
</evidence>
<gene>
    <name evidence="6" type="ORF">KYK27_13875</name>
</gene>
<keyword evidence="7" id="KW-1185">Reference proteome</keyword>
<feature type="signal peptide" evidence="4">
    <location>
        <begin position="1"/>
        <end position="24"/>
    </location>
</feature>
<dbReference type="SUPFAM" id="SSF49464">
    <property type="entry name" value="Carboxypeptidase regulatory domain-like"/>
    <property type="match status" value="1"/>
</dbReference>
<dbReference type="EMBL" id="JAHWXQ010000003">
    <property type="protein sequence ID" value="MBW3366147.1"/>
    <property type="molecule type" value="Genomic_DNA"/>
</dbReference>
<evidence type="ECO:0000259" key="5">
    <source>
        <dbReference type="Pfam" id="PF14905"/>
    </source>
</evidence>
<dbReference type="Pfam" id="PF13620">
    <property type="entry name" value="CarboxypepD_reg"/>
    <property type="match status" value="1"/>
</dbReference>
<dbReference type="RefSeq" id="WP_199110634.1">
    <property type="nucleotide sequence ID" value="NZ_JAHWXQ010000003.1"/>
</dbReference>
<keyword evidence="6" id="KW-0675">Receptor</keyword>
<name>A0ABS6XDT8_9BACT</name>
<accession>A0ABS6XDT8</accession>
<keyword evidence="2" id="KW-0472">Membrane</keyword>
<dbReference type="PANTHER" id="PTHR40980:SF4">
    <property type="entry name" value="TONB-DEPENDENT RECEPTOR-LIKE BETA-BARREL DOMAIN-CONTAINING PROTEIN"/>
    <property type="match status" value="1"/>
</dbReference>
<dbReference type="Pfam" id="PF14905">
    <property type="entry name" value="OMP_b-brl_3"/>
    <property type="match status" value="1"/>
</dbReference>
<protein>
    <submittedName>
        <fullName evidence="6">TonB-dependent receptor</fullName>
    </submittedName>
</protein>
<comment type="caution">
    <text evidence="6">The sequence shown here is derived from an EMBL/GenBank/DDBJ whole genome shotgun (WGS) entry which is preliminary data.</text>
</comment>
<dbReference type="Gene3D" id="2.60.40.1120">
    <property type="entry name" value="Carboxypeptidase-like, regulatory domain"/>
    <property type="match status" value="1"/>
</dbReference>
<evidence type="ECO:0000313" key="7">
    <source>
        <dbReference type="Proteomes" id="UP000774935"/>
    </source>
</evidence>
<dbReference type="Gene3D" id="2.40.170.20">
    <property type="entry name" value="TonB-dependent receptor, beta-barrel domain"/>
    <property type="match status" value="1"/>
</dbReference>
<evidence type="ECO:0000256" key="2">
    <source>
        <dbReference type="ARBA" id="ARBA00023136"/>
    </source>
</evidence>
<dbReference type="SUPFAM" id="SSF56935">
    <property type="entry name" value="Porins"/>
    <property type="match status" value="1"/>
</dbReference>
<reference evidence="6 7" key="1">
    <citation type="submission" date="2021-07" db="EMBL/GenBank/DDBJ databases">
        <authorList>
            <person name="Kim M.K."/>
        </authorList>
    </citation>
    <scope>NUCLEOTIDE SEQUENCE [LARGE SCALE GENOMIC DNA]</scope>
    <source>
        <strain evidence="6 7">HLY7-15</strain>
    </source>
</reference>
<dbReference type="InterPro" id="IPR036942">
    <property type="entry name" value="Beta-barrel_TonB_sf"/>
</dbReference>
<dbReference type="InterPro" id="IPR008969">
    <property type="entry name" value="CarboxyPept-like_regulatory"/>
</dbReference>
<feature type="domain" description="Outer membrane protein beta-barrel" evidence="5">
    <location>
        <begin position="392"/>
        <end position="796"/>
    </location>
</feature>
<dbReference type="InterPro" id="IPR037066">
    <property type="entry name" value="Plug_dom_sf"/>
</dbReference>
<keyword evidence="4" id="KW-0732">Signal</keyword>
<dbReference type="InterPro" id="IPR041700">
    <property type="entry name" value="OMP_b-brl_3"/>
</dbReference>
<organism evidence="6 7">
    <name type="scientific">Pontibacter populi</name>
    <dbReference type="NCBI Taxonomy" id="890055"/>
    <lineage>
        <taxon>Bacteria</taxon>
        <taxon>Pseudomonadati</taxon>
        <taxon>Bacteroidota</taxon>
        <taxon>Cytophagia</taxon>
        <taxon>Cytophagales</taxon>
        <taxon>Hymenobacteraceae</taxon>
        <taxon>Pontibacter</taxon>
    </lineage>
</organism>
<evidence type="ECO:0000256" key="1">
    <source>
        <dbReference type="ARBA" id="ARBA00004442"/>
    </source>
</evidence>
<feature type="chain" id="PRO_5046977204" evidence="4">
    <location>
        <begin position="25"/>
        <end position="820"/>
    </location>
</feature>
<sequence length="820" mass="92253">MKKRLLLLLGILCLFISNSTVSLAQVTTAGTGRISGVLTDSLTTKPVEFATVALLHSGSTQSSDVKLTDGQGRFTFSGLKTGSYDLIISFIGYKTKTIKQVTITEQKPEVTLPKISFSPAVTQLKEVNVQTLRPTITQEADKMVVSIEGTALAAGKSAYDVLATSPGVFIDQEGNIQLNGRAGATVMIDGKLTYLSARDLRSMLESMAAENIKNIEIITNPSARYDAEGTSGILNINLKKNTLFGVNGSASAGANYNGKQFGYSTSAIVNYKAGQWNSFLNLDLARRVFGRDATFTRVFKGDENTIYFDQVADGNGIVQGPPFVRVGTDYSLNDKHSVGFMGYYGTNKLDADFLTDTYMGYAPNQPFLYVDANNYNTNRFTNFTSNLHYAGKFDTLGTTLSADLDYVRITNKGYANFYNFEDSLLTDRPVREDFLYTETPGGFDIYSGKVDFSKPLSNSRKIEFGAKASKVTSDNDSRFYFNNGDAPVLDTTRTNHFIYDETIIAGYVNWNSLLGKNIKLQAGLRAEQTISEGDLRTTDEVKKRNYLDLFPSLFLQQRVNDNYEINYNYSRRVQRPNYGQLNPFFAYRDPYTYWLGNPELRAQYTHSIGITQVFKKTYNLILNYQLHQDVIAEIPIIETETSTTIYTIGNVDDSQSMSATAIAPIRIHKNWDTQNTFSVSYNEYSVVVNKERVVNDRVFYMLQSNHNIALPYNFKMELNGTYQSKAAYALYVVEPRWWVNTGLKKSFLEDKLDVTLNVNDIFKTQRLKLATKIGEGNVNDFDQYFRQRNVALTLRYKFSKGQKVEERRRNNLEEVNRTGG</sequence>
<proteinExistence type="predicted"/>
<evidence type="ECO:0000313" key="6">
    <source>
        <dbReference type="EMBL" id="MBW3366147.1"/>
    </source>
</evidence>
<evidence type="ECO:0000256" key="3">
    <source>
        <dbReference type="ARBA" id="ARBA00023237"/>
    </source>
</evidence>
<comment type="subcellular location">
    <subcellularLocation>
        <location evidence="1">Cell outer membrane</location>
    </subcellularLocation>
</comment>
<dbReference type="Proteomes" id="UP000774935">
    <property type="component" value="Unassembled WGS sequence"/>
</dbReference>